<dbReference type="InterPro" id="IPR043129">
    <property type="entry name" value="ATPase_NBD"/>
</dbReference>
<dbReference type="PIRSF" id="PIRSF003101">
    <property type="entry name" value="FtsA"/>
    <property type="match status" value="1"/>
</dbReference>
<dbReference type="STRING" id="28122.SAMN02745108_02309"/>
<dbReference type="Pfam" id="PF02491">
    <property type="entry name" value="SHS2_FTSA"/>
    <property type="match status" value="1"/>
</dbReference>
<dbReference type="Gene3D" id="3.30.420.40">
    <property type="match status" value="2"/>
</dbReference>
<reference evidence="9 11" key="3">
    <citation type="submission" date="2017-02" db="EMBL/GenBank/DDBJ databases">
        <authorList>
            <person name="Peterson S.W."/>
        </authorList>
    </citation>
    <scope>NUCLEOTIDE SEQUENCE [LARGE SCALE GENOMIC DNA]</scope>
    <source>
        <strain evidence="9 11">ATCC 43854</strain>
    </source>
</reference>
<dbReference type="EMBL" id="FUWU01000049">
    <property type="protein sequence ID" value="SKA03884.1"/>
    <property type="molecule type" value="Genomic_DNA"/>
</dbReference>
<dbReference type="PANTHER" id="PTHR32432:SF4">
    <property type="entry name" value="CELL DIVISION PROTEIN FTSA"/>
    <property type="match status" value="1"/>
</dbReference>
<name>A0A1M6X694_9BACT</name>
<comment type="similarity">
    <text evidence="5 6">Belongs to the FtsA/MreB family.</text>
</comment>
<feature type="domain" description="SHS2" evidence="7">
    <location>
        <begin position="16"/>
        <end position="202"/>
    </location>
</feature>
<dbReference type="Proteomes" id="UP000190449">
    <property type="component" value="Unassembled WGS sequence"/>
</dbReference>
<evidence type="ECO:0000256" key="2">
    <source>
        <dbReference type="ARBA" id="ARBA00022618"/>
    </source>
</evidence>
<evidence type="ECO:0000313" key="10">
    <source>
        <dbReference type="Proteomes" id="UP000184275"/>
    </source>
</evidence>
<dbReference type="InterPro" id="IPR020823">
    <property type="entry name" value="Cell_div_FtsA"/>
</dbReference>
<evidence type="ECO:0000256" key="5">
    <source>
        <dbReference type="HAMAP-Rule" id="MF_02033"/>
    </source>
</evidence>
<proteinExistence type="inferred from homology"/>
<comment type="function">
    <text evidence="5 6">Cell division protein that is involved in the assembly of the Z ring. May serve as a membrane anchor for the Z ring.</text>
</comment>
<dbReference type="GO" id="GO:0009898">
    <property type="term" value="C:cytoplasmic side of plasma membrane"/>
    <property type="evidence" value="ECO:0007669"/>
    <property type="project" value="UniProtKB-UniRule"/>
</dbReference>
<evidence type="ECO:0000259" key="7">
    <source>
        <dbReference type="SMART" id="SM00842"/>
    </source>
</evidence>
<dbReference type="AlphaFoldDB" id="A0A1M6X694"/>
<evidence type="ECO:0000256" key="1">
    <source>
        <dbReference type="ARBA" id="ARBA00022475"/>
    </source>
</evidence>
<comment type="subunit">
    <text evidence="5">Self-interacts. Interacts with FtsZ.</text>
</comment>
<gene>
    <name evidence="5" type="primary">ftsA</name>
    <name evidence="9" type="ORF">SAMN02745108_02309</name>
    <name evidence="8" type="ORF">SAMN05720469_1297</name>
</gene>
<reference evidence="8" key="2">
    <citation type="submission" date="2016-11" db="EMBL/GenBank/DDBJ databases">
        <authorList>
            <person name="Jaros S."/>
            <person name="Januszkiewicz K."/>
            <person name="Wedrychowicz H."/>
        </authorList>
    </citation>
    <scope>NUCLEOTIDE SEQUENCE [LARGE SCALE GENOMIC DNA]</scope>
    <source>
        <strain evidence="8">UWOS</strain>
    </source>
</reference>
<sequence>MAKEEKTVGVEPNHLIVGLDIGSSKIDVFIGEETDKGNIRVLGLGTPPLGRGAANELEATVAVLKKAVEDAEMTSGIDVKEVYVGIAGNNTRSYASRATIPLRDFGGVVTKMAMSRVVEQASELVQRPADMDIIHILPGDYILDNRTGIKNPQGMEGTSLSVDVQLVMAQKGIIRNIKKAVENAGLTVKELVLEQLADAYCVLEDAEKELGVAIVDIGASSTDVAVFKDDKVIYTMSFELAGNAVTHDIAIGLKTPLDRAEEIKKMYGTCRSSNCFNDESFPVPGIGGRPNTECSKKHLAYIIYCRIEEILGKIRDDLKNKGLWEGLGAGIVITGGTAMLDGILERAEQAYDGIPVRKGMPQKAEDGLGEIVCLPIHSTGVGLLYYAAKADSPKDLRDTRTTKIVGTVGNGWRRILHFIRTYL</sequence>
<keyword evidence="4 5" id="KW-0131">Cell cycle</keyword>
<evidence type="ECO:0000313" key="8">
    <source>
        <dbReference type="EMBL" id="SHL01517.1"/>
    </source>
</evidence>
<dbReference type="NCBIfam" id="TIGR01174">
    <property type="entry name" value="ftsA"/>
    <property type="match status" value="1"/>
</dbReference>
<evidence type="ECO:0000256" key="3">
    <source>
        <dbReference type="ARBA" id="ARBA00023136"/>
    </source>
</evidence>
<dbReference type="InterPro" id="IPR050696">
    <property type="entry name" value="FtsA/MreB"/>
</dbReference>
<protein>
    <recommendedName>
        <fullName evidence="5 6">Cell division protein FtsA</fullName>
    </recommendedName>
</protein>
<keyword evidence="10" id="KW-1185">Reference proteome</keyword>
<evidence type="ECO:0000256" key="6">
    <source>
        <dbReference type="PIRNR" id="PIRNR003101"/>
    </source>
</evidence>
<dbReference type="PANTHER" id="PTHR32432">
    <property type="entry name" value="CELL DIVISION PROTEIN FTSA-RELATED"/>
    <property type="match status" value="1"/>
</dbReference>
<dbReference type="CDD" id="cd24048">
    <property type="entry name" value="ASKHA_NBD_FtsA"/>
    <property type="match status" value="1"/>
</dbReference>
<dbReference type="Gene3D" id="3.30.1490.110">
    <property type="match status" value="1"/>
</dbReference>
<evidence type="ECO:0000256" key="4">
    <source>
        <dbReference type="ARBA" id="ARBA00023306"/>
    </source>
</evidence>
<dbReference type="Pfam" id="PF14450">
    <property type="entry name" value="FtsA"/>
    <property type="match status" value="1"/>
</dbReference>
<dbReference type="SUPFAM" id="SSF53067">
    <property type="entry name" value="Actin-like ATPase domain"/>
    <property type="match status" value="2"/>
</dbReference>
<accession>A0A1M6X694</accession>
<dbReference type="HAMAP" id="MF_02033">
    <property type="entry name" value="FtsA"/>
    <property type="match status" value="1"/>
</dbReference>
<dbReference type="GO" id="GO:0032153">
    <property type="term" value="C:cell division site"/>
    <property type="evidence" value="ECO:0007669"/>
    <property type="project" value="UniProtKB-UniRule"/>
</dbReference>
<dbReference type="EMBL" id="FRAW01000029">
    <property type="protein sequence ID" value="SHL01517.1"/>
    <property type="molecule type" value="Genomic_DNA"/>
</dbReference>
<dbReference type="GO" id="GO:0043093">
    <property type="term" value="P:FtsZ-dependent cytokinesis"/>
    <property type="evidence" value="ECO:0007669"/>
    <property type="project" value="UniProtKB-UniRule"/>
</dbReference>
<evidence type="ECO:0000313" key="11">
    <source>
        <dbReference type="Proteomes" id="UP000190449"/>
    </source>
</evidence>
<organism evidence="8 10">
    <name type="scientific">Fibrobacter intestinalis</name>
    <dbReference type="NCBI Taxonomy" id="28122"/>
    <lineage>
        <taxon>Bacteria</taxon>
        <taxon>Pseudomonadati</taxon>
        <taxon>Fibrobacterota</taxon>
        <taxon>Fibrobacteria</taxon>
        <taxon>Fibrobacterales</taxon>
        <taxon>Fibrobacteraceae</taxon>
        <taxon>Fibrobacter</taxon>
    </lineage>
</organism>
<accession>A0A1T4QJM4</accession>
<keyword evidence="2 5" id="KW-0132">Cell division</keyword>
<keyword evidence="1 5" id="KW-1003">Cell membrane</keyword>
<reference evidence="10" key="1">
    <citation type="submission" date="2016-11" db="EMBL/GenBank/DDBJ databases">
        <authorList>
            <person name="Varghese N."/>
            <person name="Submissions S."/>
        </authorList>
    </citation>
    <scope>NUCLEOTIDE SEQUENCE [LARGE SCALE GENOMIC DNA]</scope>
    <source>
        <strain evidence="10">UWOS</strain>
    </source>
</reference>
<dbReference type="SMART" id="SM00842">
    <property type="entry name" value="FtsA"/>
    <property type="match status" value="1"/>
</dbReference>
<dbReference type="InterPro" id="IPR003494">
    <property type="entry name" value="SHS2_FtsA"/>
</dbReference>
<dbReference type="Proteomes" id="UP000184275">
    <property type="component" value="Unassembled WGS sequence"/>
</dbReference>
<comment type="subcellular location">
    <subcellularLocation>
        <location evidence="5">Cell membrane</location>
        <topology evidence="5">Peripheral membrane protein</topology>
        <orientation evidence="5">Cytoplasmic side</orientation>
    </subcellularLocation>
    <text evidence="5">Localizes to the Z ring in an FtsZ-dependent manner. Targeted to the membrane through a conserved C-terminal amphipathic helix.</text>
</comment>
<evidence type="ECO:0000313" key="9">
    <source>
        <dbReference type="EMBL" id="SKA03884.1"/>
    </source>
</evidence>
<keyword evidence="3 5" id="KW-0472">Membrane</keyword>